<dbReference type="EMBL" id="RRYP01010837">
    <property type="protein sequence ID" value="TNV78131.1"/>
    <property type="molecule type" value="Genomic_DNA"/>
</dbReference>
<dbReference type="AlphaFoldDB" id="A0A8J8NQ23"/>
<evidence type="ECO:0000313" key="1">
    <source>
        <dbReference type="EMBL" id="TNV78131.1"/>
    </source>
</evidence>
<reference evidence="1" key="1">
    <citation type="submission" date="2019-06" db="EMBL/GenBank/DDBJ databases">
        <authorList>
            <person name="Zheng W."/>
        </authorList>
    </citation>
    <scope>NUCLEOTIDE SEQUENCE</scope>
    <source>
        <strain evidence="1">QDHG01</strain>
    </source>
</reference>
<gene>
    <name evidence="1" type="ORF">FGO68_gene3321</name>
</gene>
<keyword evidence="2" id="KW-1185">Reference proteome</keyword>
<dbReference type="Proteomes" id="UP000785679">
    <property type="component" value="Unassembled WGS sequence"/>
</dbReference>
<comment type="caution">
    <text evidence="1">The sequence shown here is derived from an EMBL/GenBank/DDBJ whole genome shotgun (WGS) entry which is preliminary data.</text>
</comment>
<accession>A0A8J8NQ23</accession>
<name>A0A8J8NQ23_HALGN</name>
<evidence type="ECO:0000313" key="2">
    <source>
        <dbReference type="Proteomes" id="UP000785679"/>
    </source>
</evidence>
<protein>
    <submittedName>
        <fullName evidence="1">Uncharacterized protein</fullName>
    </submittedName>
</protein>
<organism evidence="1 2">
    <name type="scientific">Halteria grandinella</name>
    <dbReference type="NCBI Taxonomy" id="5974"/>
    <lineage>
        <taxon>Eukaryota</taxon>
        <taxon>Sar</taxon>
        <taxon>Alveolata</taxon>
        <taxon>Ciliophora</taxon>
        <taxon>Intramacronucleata</taxon>
        <taxon>Spirotrichea</taxon>
        <taxon>Stichotrichia</taxon>
        <taxon>Sporadotrichida</taxon>
        <taxon>Halteriidae</taxon>
        <taxon>Halteria</taxon>
    </lineage>
</organism>
<sequence length="190" mass="22649">MKATYKEEGKRYGKIVSNQKEFDRVFNLKDPYQWEIEYQQNENSKFKFTIAAFTDIPWTTKFSPQMNNLVQIFLGNHYGQSSTVSRSQEYMRVQNKMVLLPVSDKISLLVEAARDLKMRFMRLFFKFLKFFSCKNPFTSLLNREHLKTKQYKTSLQIYSKEIKMESQVREGDQSQDDFNVLHQGLLLLLH</sequence>
<proteinExistence type="predicted"/>